<evidence type="ECO:0000256" key="3">
    <source>
        <dbReference type="ARBA" id="ARBA00023004"/>
    </source>
</evidence>
<sequence>MEEYICVLRCKGGTSAKDLFVYRGPKDCWLNYTLYKGNKACVYGCLGEGHCIEVCPKRAIKMDENRLPVIDPNLCDGCGICVKECPKNVLELIPRSHLIYLACKSLDAEERVKKFCKFGCTGCGICVEVCPYEAIVLRDNLPVIDYHKCNSCGICFHKCPLNCFVDRAGARPYGIISLKCDGCGECIKVCQFNAIEGKLGKRHTIDKAKCIGCGRCFEVCPIKAITMAGALGYTNAA</sequence>
<protein>
    <submittedName>
        <fullName evidence="6">4Fe-4S dicluster domain-containing protein</fullName>
    </submittedName>
</protein>
<keyword evidence="3" id="KW-0408">Iron</keyword>
<proteinExistence type="predicted"/>
<accession>A0A7C6EH91</accession>
<feature type="domain" description="4Fe-4S ferredoxin-type" evidence="5">
    <location>
        <begin position="201"/>
        <end position="230"/>
    </location>
</feature>
<dbReference type="Pfam" id="PF13187">
    <property type="entry name" value="Fer4_9"/>
    <property type="match status" value="1"/>
</dbReference>
<dbReference type="PROSITE" id="PS00198">
    <property type="entry name" value="4FE4S_FER_1"/>
    <property type="match status" value="3"/>
</dbReference>
<feature type="domain" description="4Fe-4S ferredoxin-type" evidence="5">
    <location>
        <begin position="142"/>
        <end position="169"/>
    </location>
</feature>
<dbReference type="EMBL" id="DTHJ01000017">
    <property type="protein sequence ID" value="HHS62142.1"/>
    <property type="molecule type" value="Genomic_DNA"/>
</dbReference>
<dbReference type="Gene3D" id="3.30.70.20">
    <property type="match status" value="3"/>
</dbReference>
<keyword evidence="1" id="KW-0004">4Fe-4S</keyword>
<dbReference type="Pfam" id="PF00037">
    <property type="entry name" value="Fer4"/>
    <property type="match status" value="1"/>
</dbReference>
<evidence type="ECO:0000256" key="4">
    <source>
        <dbReference type="ARBA" id="ARBA00023014"/>
    </source>
</evidence>
<dbReference type="PROSITE" id="PS51379">
    <property type="entry name" value="4FE4S_FER_2"/>
    <property type="match status" value="6"/>
</dbReference>
<dbReference type="CDD" id="cd10549">
    <property type="entry name" value="MtMvhB_like"/>
    <property type="match status" value="2"/>
</dbReference>
<dbReference type="SUPFAM" id="SSF54862">
    <property type="entry name" value="4Fe-4S ferredoxins"/>
    <property type="match status" value="1"/>
</dbReference>
<dbReference type="InterPro" id="IPR017900">
    <property type="entry name" value="4Fe4S_Fe_S_CS"/>
</dbReference>
<feature type="domain" description="4Fe-4S ferredoxin-type" evidence="5">
    <location>
        <begin position="31"/>
        <end position="65"/>
    </location>
</feature>
<feature type="domain" description="4Fe-4S ferredoxin-type" evidence="5">
    <location>
        <begin position="170"/>
        <end position="200"/>
    </location>
</feature>
<dbReference type="PANTHER" id="PTHR43687:SF1">
    <property type="entry name" value="FERREDOXIN III"/>
    <property type="match status" value="1"/>
</dbReference>
<dbReference type="InterPro" id="IPR050572">
    <property type="entry name" value="Fe-S_Ferredoxin"/>
</dbReference>
<keyword evidence="4" id="KW-0411">Iron-sulfur</keyword>
<dbReference type="InterPro" id="IPR017896">
    <property type="entry name" value="4Fe4S_Fe-S-bd"/>
</dbReference>
<dbReference type="AlphaFoldDB" id="A0A7C6EH91"/>
<evidence type="ECO:0000256" key="2">
    <source>
        <dbReference type="ARBA" id="ARBA00022723"/>
    </source>
</evidence>
<evidence type="ECO:0000313" key="6">
    <source>
        <dbReference type="EMBL" id="HHS62142.1"/>
    </source>
</evidence>
<feature type="domain" description="4Fe-4S ferredoxin-type" evidence="5">
    <location>
        <begin position="66"/>
        <end position="95"/>
    </location>
</feature>
<dbReference type="GO" id="GO:0051539">
    <property type="term" value="F:4 iron, 4 sulfur cluster binding"/>
    <property type="evidence" value="ECO:0007669"/>
    <property type="project" value="UniProtKB-KW"/>
</dbReference>
<evidence type="ECO:0000259" key="5">
    <source>
        <dbReference type="PROSITE" id="PS51379"/>
    </source>
</evidence>
<reference evidence="6" key="1">
    <citation type="journal article" date="2020" name="mSystems">
        <title>Genome- and Community-Level Interaction Insights into Carbon Utilization and Element Cycling Functions of Hydrothermarchaeota in Hydrothermal Sediment.</title>
        <authorList>
            <person name="Zhou Z."/>
            <person name="Liu Y."/>
            <person name="Xu W."/>
            <person name="Pan J."/>
            <person name="Luo Z.H."/>
            <person name="Li M."/>
        </authorList>
    </citation>
    <scope>NUCLEOTIDE SEQUENCE [LARGE SCALE GENOMIC DNA]</scope>
    <source>
        <strain evidence="6">SpSt-783</strain>
    </source>
</reference>
<dbReference type="PANTHER" id="PTHR43687">
    <property type="entry name" value="ADENYLYLSULFATE REDUCTASE, BETA SUBUNIT"/>
    <property type="match status" value="1"/>
</dbReference>
<gene>
    <name evidence="6" type="ORF">ENV70_00800</name>
</gene>
<keyword evidence="2" id="KW-0479">Metal-binding</keyword>
<dbReference type="GO" id="GO:0046872">
    <property type="term" value="F:metal ion binding"/>
    <property type="evidence" value="ECO:0007669"/>
    <property type="project" value="UniProtKB-KW"/>
</dbReference>
<evidence type="ECO:0000256" key="1">
    <source>
        <dbReference type="ARBA" id="ARBA00022485"/>
    </source>
</evidence>
<dbReference type="Pfam" id="PF14697">
    <property type="entry name" value="Fer4_21"/>
    <property type="match status" value="1"/>
</dbReference>
<name>A0A7C6EH91_UNCW3</name>
<organism evidence="6">
    <name type="scientific">candidate division WOR-3 bacterium</name>
    <dbReference type="NCBI Taxonomy" id="2052148"/>
    <lineage>
        <taxon>Bacteria</taxon>
        <taxon>Bacteria division WOR-3</taxon>
    </lineage>
</organism>
<comment type="caution">
    <text evidence="6">The sequence shown here is derived from an EMBL/GenBank/DDBJ whole genome shotgun (WGS) entry which is preliminary data.</text>
</comment>
<feature type="domain" description="4Fe-4S ferredoxin-type" evidence="5">
    <location>
        <begin position="108"/>
        <end position="140"/>
    </location>
</feature>